<name>A0A655UKH5_VIBCL</name>
<evidence type="ECO:0000313" key="2">
    <source>
        <dbReference type="Proteomes" id="UP000046067"/>
    </source>
</evidence>
<dbReference type="EMBL" id="CWQJ01000001">
    <property type="protein sequence ID" value="CSB52144.1"/>
    <property type="molecule type" value="Genomic_DNA"/>
</dbReference>
<evidence type="ECO:0000313" key="1">
    <source>
        <dbReference type="EMBL" id="CSB52144.1"/>
    </source>
</evidence>
<organism evidence="1 2">
    <name type="scientific">Vibrio cholerae</name>
    <dbReference type="NCBI Taxonomy" id="666"/>
    <lineage>
        <taxon>Bacteria</taxon>
        <taxon>Pseudomonadati</taxon>
        <taxon>Pseudomonadota</taxon>
        <taxon>Gammaproteobacteria</taxon>
        <taxon>Vibrionales</taxon>
        <taxon>Vibrionaceae</taxon>
        <taxon>Vibrio</taxon>
    </lineage>
</organism>
<gene>
    <name evidence="1" type="ORF">ERS013201_00115</name>
</gene>
<sequence>MACVRSFSEAVQLHPKWCHALSWSLALLRLGSVTDGVALHHWLSQSEAQCGTDLDRILVIDLYRTTFPRSLGKVHTAQCNRVDRCADPT</sequence>
<dbReference type="AlphaFoldDB" id="A0A655UKH5"/>
<proteinExistence type="predicted"/>
<protein>
    <submittedName>
        <fullName evidence="1">Uncharacterized protein</fullName>
    </submittedName>
</protein>
<dbReference type="Proteomes" id="UP000046067">
    <property type="component" value="Unassembled WGS sequence"/>
</dbReference>
<accession>A0A655UKH5</accession>
<reference evidence="1 2" key="1">
    <citation type="submission" date="2015-07" db="EMBL/GenBank/DDBJ databases">
        <authorList>
            <consortium name="Pathogen Informatics"/>
        </authorList>
    </citation>
    <scope>NUCLEOTIDE SEQUENCE [LARGE SCALE GENOMIC DNA]</scope>
    <source>
        <strain evidence="1 2">A325</strain>
    </source>
</reference>